<accession>A0A0S2HWS1</accession>
<reference evidence="1 2" key="1">
    <citation type="submission" date="2015-11" db="EMBL/GenBank/DDBJ databases">
        <title>Description and complete genome sequence of a novel strain predominating in hypersaline microbial mats and representing a new family of the Bacteriodetes phylum.</title>
        <authorList>
            <person name="Spring S."/>
            <person name="Bunk B."/>
            <person name="Sproer C."/>
            <person name="Klenk H.-P."/>
        </authorList>
    </citation>
    <scope>NUCLEOTIDE SEQUENCE [LARGE SCALE GENOMIC DNA]</scope>
    <source>
        <strain evidence="1 2">L21-Spi-D4</strain>
    </source>
</reference>
<dbReference type="Proteomes" id="UP000064893">
    <property type="component" value="Chromosome"/>
</dbReference>
<dbReference type="AlphaFoldDB" id="A0A0S2HWS1"/>
<organism evidence="1 2">
    <name type="scientific">Salinivirga cyanobacteriivorans</name>
    <dbReference type="NCBI Taxonomy" id="1307839"/>
    <lineage>
        <taxon>Bacteria</taxon>
        <taxon>Pseudomonadati</taxon>
        <taxon>Bacteroidota</taxon>
        <taxon>Bacteroidia</taxon>
        <taxon>Bacteroidales</taxon>
        <taxon>Salinivirgaceae</taxon>
        <taxon>Salinivirga</taxon>
    </lineage>
</organism>
<evidence type="ECO:0000313" key="2">
    <source>
        <dbReference type="Proteomes" id="UP000064893"/>
    </source>
</evidence>
<evidence type="ECO:0000313" key="1">
    <source>
        <dbReference type="EMBL" id="ALO14472.1"/>
    </source>
</evidence>
<dbReference type="EMBL" id="CP013118">
    <property type="protein sequence ID" value="ALO14472.1"/>
    <property type="molecule type" value="Genomic_DNA"/>
</dbReference>
<dbReference type="STRING" id="1307839.L21SP5_00801"/>
<dbReference type="KEGG" id="blq:L21SP5_00801"/>
<proteinExistence type="predicted"/>
<sequence length="153" mass="17412">MRHFIQNKPGRSVRKHATLLVVLVSVVFFLQCDGKQEPEQAYQAMEVTATAYNSLPGQTLGHPAEAAWGDTLKPGMKVIAVSRDLIDSGLTYRTPVIIDGLPGTYLVMDKMNRRWKRKIDIYMGTSVKDALKWGRREVTIRWLPNNENKEITR</sequence>
<gene>
    <name evidence="1" type="ORF">L21SP5_00801</name>
</gene>
<dbReference type="OrthoDB" id="5624888at2"/>
<protein>
    <recommendedName>
        <fullName evidence="3">Cell wall-binding protein YocH</fullName>
    </recommendedName>
</protein>
<evidence type="ECO:0008006" key="3">
    <source>
        <dbReference type="Google" id="ProtNLM"/>
    </source>
</evidence>
<name>A0A0S2HWS1_9BACT</name>
<dbReference type="CDD" id="cd22784">
    <property type="entry name" value="DPBB_MltA_YuiC-like"/>
    <property type="match status" value="1"/>
</dbReference>
<dbReference type="PATRIC" id="fig|1307839.3.peg.847"/>
<keyword evidence="2" id="KW-1185">Reference proteome</keyword>
<dbReference type="RefSeq" id="WP_057952013.1">
    <property type="nucleotide sequence ID" value="NZ_CP013118.1"/>
</dbReference>